<gene>
    <name evidence="4" type="ORF">CWR43_02110</name>
    <name evidence="5" type="ORF">EV132_101289</name>
    <name evidence="6" type="ORF">N2599_21055</name>
</gene>
<feature type="domain" description="4-oxalocrotonate tautomerase-like" evidence="3">
    <location>
        <begin position="2"/>
        <end position="65"/>
    </location>
</feature>
<evidence type="ECO:0000256" key="2">
    <source>
        <dbReference type="ARBA" id="ARBA00023235"/>
    </source>
</evidence>
<reference evidence="6" key="4">
    <citation type="submission" date="2022-09" db="EMBL/GenBank/DDBJ databases">
        <title>Australian commercial rhizobial inoculants.</title>
        <authorList>
            <person name="Kohlmeier M.G."/>
            <person name="O'Hara G.W."/>
            <person name="Colombi E."/>
            <person name="Ramsay J.P."/>
            <person name="Terpolilli J."/>
        </authorList>
    </citation>
    <scope>NUCLEOTIDE SEQUENCE</scope>
    <source>
        <strain evidence="6">WSM1592</strain>
        <plasmid evidence="6">pWSM1592_1</plasmid>
    </source>
</reference>
<dbReference type="STRING" id="1041146.GCA_000427985_05473"/>
<proteinExistence type="inferred from homology"/>
<dbReference type="InterPro" id="IPR004370">
    <property type="entry name" value="4-OT-like_dom"/>
</dbReference>
<keyword evidence="2" id="KW-0413">Isomerase</keyword>
<dbReference type="GO" id="GO:0016853">
    <property type="term" value="F:isomerase activity"/>
    <property type="evidence" value="ECO:0007669"/>
    <property type="project" value="UniProtKB-KW"/>
</dbReference>
<dbReference type="SUPFAM" id="SSF55331">
    <property type="entry name" value="Tautomerase/MIF"/>
    <property type="match status" value="1"/>
</dbReference>
<reference evidence="4 7" key="1">
    <citation type="submission" date="2017-11" db="EMBL/GenBank/DDBJ databases">
        <authorList>
            <person name="Han C.G."/>
        </authorList>
    </citation>
    <scope>NUCLEOTIDE SEQUENCE [LARGE SCALE GENOMIC DNA]</scope>
    <source>
        <strain evidence="4 7">HCNT1</strain>
    </source>
</reference>
<reference evidence="4 7" key="2">
    <citation type="submission" date="2017-12" db="EMBL/GenBank/DDBJ databases">
        <title>Genome sequence of Rhizobium sullae HCNT1 isolated from Sulla coronaria nodules and featuring peculiar denitrification phenotypes.</title>
        <authorList>
            <person name="De Diego-Diaz B."/>
            <person name="Treu L."/>
            <person name="Campanaro S."/>
            <person name="Da Silva Duarte V."/>
            <person name="Basaglia M."/>
            <person name="Favaro L."/>
            <person name="Casella S."/>
            <person name="Squartini A."/>
        </authorList>
    </citation>
    <scope>NUCLEOTIDE SEQUENCE [LARGE SCALE GENOMIC DNA]</scope>
    <source>
        <strain evidence="4 7">HCNT1</strain>
    </source>
</reference>
<evidence type="ECO:0000313" key="9">
    <source>
        <dbReference type="Proteomes" id="UP001060123"/>
    </source>
</evidence>
<dbReference type="EMBL" id="SMBH01000001">
    <property type="protein sequence ID" value="TCU20225.1"/>
    <property type="molecule type" value="Genomic_DNA"/>
</dbReference>
<evidence type="ECO:0000256" key="1">
    <source>
        <dbReference type="ARBA" id="ARBA00006723"/>
    </source>
</evidence>
<dbReference type="PANTHER" id="PTHR35530:SF1">
    <property type="entry name" value="2-HYDROXYMUCONATE TAUTOMERASE"/>
    <property type="match status" value="1"/>
</dbReference>
<dbReference type="Proteomes" id="UP001060123">
    <property type="component" value="Plasmid pWSM1592_1"/>
</dbReference>
<evidence type="ECO:0000313" key="5">
    <source>
        <dbReference type="EMBL" id="TCU20225.1"/>
    </source>
</evidence>
<name>A0A2N0DEZ7_RHISU</name>
<dbReference type="PANTHER" id="PTHR35530">
    <property type="entry name" value="TAUTOMERASE-RELATED"/>
    <property type="match status" value="1"/>
</dbReference>
<keyword evidence="9" id="KW-1185">Reference proteome</keyword>
<dbReference type="Proteomes" id="UP000294576">
    <property type="component" value="Unassembled WGS sequence"/>
</dbReference>
<geneLocation type="plasmid" evidence="6 9">
    <name>pWSM1592_1</name>
</geneLocation>
<reference evidence="5 8" key="3">
    <citation type="submission" date="2019-03" db="EMBL/GenBank/DDBJ databases">
        <title>Genomic Encyclopedia of Type Strains, Phase IV (KMG-V): Genome sequencing to study the core and pangenomes of soil and plant-associated prokaryotes.</title>
        <authorList>
            <person name="Whitman W."/>
        </authorList>
    </citation>
    <scope>NUCLEOTIDE SEQUENCE [LARGE SCALE GENOMIC DNA]</scope>
    <source>
        <strain evidence="5 8">Hc14</strain>
    </source>
</reference>
<evidence type="ECO:0000313" key="8">
    <source>
        <dbReference type="Proteomes" id="UP000294576"/>
    </source>
</evidence>
<dbReference type="EMBL" id="CP104144">
    <property type="protein sequence ID" value="UWU17817.1"/>
    <property type="molecule type" value="Genomic_DNA"/>
</dbReference>
<dbReference type="EMBL" id="PIQN01000003">
    <property type="protein sequence ID" value="PKA44673.1"/>
    <property type="molecule type" value="Genomic_DNA"/>
</dbReference>
<protein>
    <submittedName>
        <fullName evidence="4 6">4-oxalocrotonate tautomerase</fullName>
    </submittedName>
</protein>
<dbReference type="Pfam" id="PF01361">
    <property type="entry name" value="Tautomerase"/>
    <property type="match status" value="1"/>
</dbReference>
<evidence type="ECO:0000313" key="4">
    <source>
        <dbReference type="EMBL" id="PKA44673.1"/>
    </source>
</evidence>
<evidence type="ECO:0000313" key="7">
    <source>
        <dbReference type="Proteomes" id="UP000232164"/>
    </source>
</evidence>
<accession>A0A2N0DEZ7</accession>
<comment type="similarity">
    <text evidence="1">Belongs to the 4-oxalocrotonate tautomerase family.</text>
</comment>
<dbReference type="Gene3D" id="3.30.429.10">
    <property type="entry name" value="Macrophage Migration Inhibitory Factor"/>
    <property type="match status" value="1"/>
</dbReference>
<evidence type="ECO:0000259" key="3">
    <source>
        <dbReference type="Pfam" id="PF01361"/>
    </source>
</evidence>
<dbReference type="RefSeq" id="WP_027513453.1">
    <property type="nucleotide sequence ID" value="NZ_CP104144.1"/>
</dbReference>
<dbReference type="InterPro" id="IPR014347">
    <property type="entry name" value="Tautomerase/MIF_sf"/>
</dbReference>
<dbReference type="AlphaFoldDB" id="A0A2N0DEZ7"/>
<organism evidence="4 7">
    <name type="scientific">Rhizobium sullae</name>
    <name type="common">Rhizobium hedysari</name>
    <dbReference type="NCBI Taxonomy" id="50338"/>
    <lineage>
        <taxon>Bacteria</taxon>
        <taxon>Pseudomonadati</taxon>
        <taxon>Pseudomonadota</taxon>
        <taxon>Alphaproteobacteria</taxon>
        <taxon>Hyphomicrobiales</taxon>
        <taxon>Rhizobiaceae</taxon>
        <taxon>Rhizobium/Agrobacterium group</taxon>
        <taxon>Rhizobium</taxon>
    </lineage>
</organism>
<dbReference type="Proteomes" id="UP000232164">
    <property type="component" value="Unassembled WGS sequence"/>
</dbReference>
<evidence type="ECO:0000313" key="6">
    <source>
        <dbReference type="EMBL" id="UWU17817.1"/>
    </source>
</evidence>
<sequence length="85" mass="9132">MPIVTVQVTREGTTPDRSSVTAEEKAAIIAGVSQVMLDVLNKPLESTYVVIEEVDLDNWGWGGLPTAVYRKALSEASSDRGRAGK</sequence>
<keyword evidence="6" id="KW-0614">Plasmid</keyword>